<accession>A0A914US15</accession>
<evidence type="ECO:0000313" key="4">
    <source>
        <dbReference type="WBParaSite" id="PSAMB.scaffold11931size3051.g34501.t1"/>
    </source>
</evidence>
<feature type="compositionally biased region" description="Low complexity" evidence="1">
    <location>
        <begin position="238"/>
        <end position="258"/>
    </location>
</feature>
<dbReference type="PANTHER" id="PTHR13586">
    <property type="entry name" value="SCD6 PROTEIN-RELATED"/>
    <property type="match status" value="1"/>
</dbReference>
<feature type="region of interest" description="Disordered" evidence="1">
    <location>
        <begin position="21"/>
        <end position="41"/>
    </location>
</feature>
<organism evidence="3 4">
    <name type="scientific">Plectus sambesii</name>
    <dbReference type="NCBI Taxonomy" id="2011161"/>
    <lineage>
        <taxon>Eukaryota</taxon>
        <taxon>Metazoa</taxon>
        <taxon>Ecdysozoa</taxon>
        <taxon>Nematoda</taxon>
        <taxon>Chromadorea</taxon>
        <taxon>Plectida</taxon>
        <taxon>Plectina</taxon>
        <taxon>Plectoidea</taxon>
        <taxon>Plectidae</taxon>
        <taxon>Plectus</taxon>
    </lineage>
</organism>
<feature type="compositionally biased region" description="Polar residues" evidence="1">
    <location>
        <begin position="210"/>
        <end position="237"/>
    </location>
</feature>
<dbReference type="GO" id="GO:0034063">
    <property type="term" value="P:stress granule assembly"/>
    <property type="evidence" value="ECO:0007669"/>
    <property type="project" value="TreeGrafter"/>
</dbReference>
<reference evidence="4" key="1">
    <citation type="submission" date="2022-11" db="UniProtKB">
        <authorList>
            <consortium name="WormBaseParasite"/>
        </authorList>
    </citation>
    <scope>IDENTIFICATION</scope>
</reference>
<dbReference type="GO" id="GO:0003729">
    <property type="term" value="F:mRNA binding"/>
    <property type="evidence" value="ECO:0007669"/>
    <property type="project" value="TreeGrafter"/>
</dbReference>
<proteinExistence type="predicted"/>
<dbReference type="SUPFAM" id="SSF50182">
    <property type="entry name" value="Sm-like ribonucleoproteins"/>
    <property type="match status" value="1"/>
</dbReference>
<dbReference type="InterPro" id="IPR047575">
    <property type="entry name" value="Sm"/>
</dbReference>
<protein>
    <submittedName>
        <fullName evidence="4">Sm domain-containing protein</fullName>
    </submittedName>
</protein>
<sequence length="341" mass="36004">EQNHHVDVAVSVLYKQAVRGKRLEPPPADEKMMNGEGSDENCSDRPMLRCSMCAFETSEVGDLSDHWKGHVVDVVTDKTGFLLKLNLETGVAMSQQTPYIGSKISLISKSEIRYEGILYTVDTVESTIALAKVRSFGTEDRPTETPVAGRDEIYEYIIFKATDIKDLMVCETPKPVPQLQGGLPYDPAILSVSSQHAPGQGTSPAHKGVSGSSSRSNTPLHRLNNQSPTMDTGVQTSRAPGAGRQQRGGAQLGAPNARGGIGRGGFQQQFRGGQNGPHGHGQGHGHQQAAPPSYRNALMGGPGAPVRGGSRGAPMGGPFPGNFAPRAGFVGPRPGGPRGAP</sequence>
<feature type="region of interest" description="Disordered" evidence="1">
    <location>
        <begin position="190"/>
        <end position="341"/>
    </location>
</feature>
<dbReference type="GO" id="GO:0000932">
    <property type="term" value="C:P-body"/>
    <property type="evidence" value="ECO:0007669"/>
    <property type="project" value="TreeGrafter"/>
</dbReference>
<feature type="compositionally biased region" description="Basic and acidic residues" evidence="1">
    <location>
        <begin position="21"/>
        <end position="33"/>
    </location>
</feature>
<dbReference type="InterPro" id="IPR010920">
    <property type="entry name" value="LSM_dom_sf"/>
</dbReference>
<evidence type="ECO:0000256" key="1">
    <source>
        <dbReference type="SAM" id="MobiDB-lite"/>
    </source>
</evidence>
<name>A0A914US15_9BILA</name>
<feature type="domain" description="Sm" evidence="2">
    <location>
        <begin position="91"/>
        <end position="173"/>
    </location>
</feature>
<dbReference type="CDD" id="cd01736">
    <property type="entry name" value="LSm14_N"/>
    <property type="match status" value="1"/>
</dbReference>
<dbReference type="InterPro" id="IPR025609">
    <property type="entry name" value="Lsm14-like_N"/>
</dbReference>
<evidence type="ECO:0000259" key="2">
    <source>
        <dbReference type="PROSITE" id="PS52002"/>
    </source>
</evidence>
<feature type="compositionally biased region" description="Gly residues" evidence="1">
    <location>
        <begin position="273"/>
        <end position="284"/>
    </location>
</feature>
<dbReference type="SMART" id="SM01271">
    <property type="entry name" value="LSM14"/>
    <property type="match status" value="1"/>
</dbReference>
<dbReference type="Proteomes" id="UP000887566">
    <property type="component" value="Unplaced"/>
</dbReference>
<feature type="compositionally biased region" description="Polar residues" evidence="1">
    <location>
        <begin position="191"/>
        <end position="203"/>
    </location>
</feature>
<dbReference type="PANTHER" id="PTHR13586:SF0">
    <property type="entry name" value="TRAILER HITCH, ISOFORM H"/>
    <property type="match status" value="1"/>
</dbReference>
<dbReference type="WBParaSite" id="PSAMB.scaffold11931size3051.g34501.t1">
    <property type="protein sequence ID" value="PSAMB.scaffold11931size3051.g34501.t1"/>
    <property type="gene ID" value="PSAMB.scaffold11931size3051.g34501"/>
</dbReference>
<dbReference type="Pfam" id="PF12701">
    <property type="entry name" value="LSM14"/>
    <property type="match status" value="1"/>
</dbReference>
<keyword evidence="3" id="KW-1185">Reference proteome</keyword>
<dbReference type="AlphaFoldDB" id="A0A914US15"/>
<feature type="compositionally biased region" description="Gly residues" evidence="1">
    <location>
        <begin position="309"/>
        <end position="319"/>
    </location>
</feature>
<dbReference type="GO" id="GO:0033962">
    <property type="term" value="P:P-body assembly"/>
    <property type="evidence" value="ECO:0007669"/>
    <property type="project" value="TreeGrafter"/>
</dbReference>
<dbReference type="PROSITE" id="PS52002">
    <property type="entry name" value="SM"/>
    <property type="match status" value="1"/>
</dbReference>
<dbReference type="Gene3D" id="2.30.30.100">
    <property type="match status" value="1"/>
</dbReference>
<evidence type="ECO:0000313" key="3">
    <source>
        <dbReference type="Proteomes" id="UP000887566"/>
    </source>
</evidence>